<keyword evidence="2" id="KW-1185">Reference proteome</keyword>
<dbReference type="EMBL" id="NKUA01000013">
    <property type="protein sequence ID" value="PYD78563.1"/>
    <property type="molecule type" value="Genomic_DNA"/>
</dbReference>
<protein>
    <submittedName>
        <fullName evidence="1">Uncharacterized protein</fullName>
    </submittedName>
</protein>
<reference evidence="1 2" key="1">
    <citation type="submission" date="2017-07" db="EMBL/GenBank/DDBJ databases">
        <title>A draft genome sequence of Komagataeibacter sucrofermentans LMG 18788.</title>
        <authorList>
            <person name="Skraban J."/>
            <person name="Cleenwerck I."/>
            <person name="Vandamme P."/>
            <person name="Trcek J."/>
        </authorList>
    </citation>
    <scope>NUCLEOTIDE SEQUENCE [LARGE SCALE GENOMIC DNA]</scope>
    <source>
        <strain evidence="1 2">LMG 18788</strain>
    </source>
</reference>
<accession>A0A318QZL3</accession>
<dbReference type="RefSeq" id="WP_167400886.1">
    <property type="nucleotide sequence ID" value="NZ_CP137147.1"/>
</dbReference>
<name>A0A318QZL3_9PROT</name>
<evidence type="ECO:0000313" key="2">
    <source>
        <dbReference type="Proteomes" id="UP000247814"/>
    </source>
</evidence>
<proteinExistence type="predicted"/>
<dbReference type="AlphaFoldDB" id="A0A318QZL3"/>
<dbReference type="Proteomes" id="UP000247814">
    <property type="component" value="Unassembled WGS sequence"/>
</dbReference>
<gene>
    <name evidence="1" type="ORF">CFR77_10935</name>
</gene>
<sequence length="60" mass="6594">MGAAFFQKGGVLLKLFEKSFTKNFLLFFAWAFHAATSPANPCLTVRDISAKRENSIAAVL</sequence>
<organism evidence="1 2">
    <name type="scientific">Komagataeibacter sucrofermentans</name>
    <dbReference type="NCBI Taxonomy" id="1053551"/>
    <lineage>
        <taxon>Bacteria</taxon>
        <taxon>Pseudomonadati</taxon>
        <taxon>Pseudomonadota</taxon>
        <taxon>Alphaproteobacteria</taxon>
        <taxon>Acetobacterales</taxon>
        <taxon>Acetobacteraceae</taxon>
        <taxon>Komagataeibacter</taxon>
    </lineage>
</organism>
<comment type="caution">
    <text evidence="1">The sequence shown here is derived from an EMBL/GenBank/DDBJ whole genome shotgun (WGS) entry which is preliminary data.</text>
</comment>
<evidence type="ECO:0000313" key="1">
    <source>
        <dbReference type="EMBL" id="PYD78563.1"/>
    </source>
</evidence>